<dbReference type="GO" id="GO:0016491">
    <property type="term" value="F:oxidoreductase activity"/>
    <property type="evidence" value="ECO:0007669"/>
    <property type="project" value="UniProtKB-KW"/>
</dbReference>
<proteinExistence type="predicted"/>
<evidence type="ECO:0000313" key="5">
    <source>
        <dbReference type="Proteomes" id="UP000710849"/>
    </source>
</evidence>
<keyword evidence="1" id="KW-0560">Oxidoreductase</keyword>
<dbReference type="PANTHER" id="PTHR11732">
    <property type="entry name" value="ALDO/KETO REDUCTASE"/>
    <property type="match status" value="1"/>
</dbReference>
<name>A0A9P5HQW0_9HELO</name>
<feature type="domain" description="NADP-dependent oxidoreductase" evidence="3">
    <location>
        <begin position="82"/>
        <end position="155"/>
    </location>
</feature>
<protein>
    <recommendedName>
        <fullName evidence="3">NADP-dependent oxidoreductase domain-containing protein</fullName>
    </recommendedName>
</protein>
<dbReference type="RefSeq" id="XP_038727137.1">
    <property type="nucleotide sequence ID" value="XM_038882086.1"/>
</dbReference>
<keyword evidence="5" id="KW-1185">Reference proteome</keyword>
<dbReference type="InterPro" id="IPR023210">
    <property type="entry name" value="NADP_OxRdtase_dom"/>
</dbReference>
<sequence length="214" mass="24284">MVNYVRFKYGHIPASFPHQAPSFQDPRNSGTSSTGTSKSLSQSEILKKLGIESTEFSKDEILLTSTQGWQLYSVNSIWHSWTVDLYLLHSPYLAKELSDLQQIWLSIKQVKASGKAKSIRVSNHQRPHIKEILKVANIIPALNQLEFYPYLQRAHNYLPWMRAHRFEAASFHGLTPITKARPGPLDNILAEIAAGHQVSENSVPLAGRLLRMLW</sequence>
<dbReference type="Gene3D" id="3.20.20.100">
    <property type="entry name" value="NADP-dependent oxidoreductase domain"/>
    <property type="match status" value="1"/>
</dbReference>
<evidence type="ECO:0000256" key="2">
    <source>
        <dbReference type="SAM" id="MobiDB-lite"/>
    </source>
</evidence>
<dbReference type="Proteomes" id="UP000710849">
    <property type="component" value="Unassembled WGS sequence"/>
</dbReference>
<accession>A0A9P5HQW0</accession>
<dbReference type="GeneID" id="62155159"/>
<feature type="region of interest" description="Disordered" evidence="2">
    <location>
        <begin position="18"/>
        <end position="39"/>
    </location>
</feature>
<gene>
    <name evidence="4" type="ORF">EAE97_011571</name>
</gene>
<dbReference type="AlphaFoldDB" id="A0A9P5HQW0"/>
<feature type="compositionally biased region" description="Low complexity" evidence="2">
    <location>
        <begin position="29"/>
        <end position="39"/>
    </location>
</feature>
<evidence type="ECO:0000259" key="3">
    <source>
        <dbReference type="Pfam" id="PF00248"/>
    </source>
</evidence>
<comment type="caution">
    <text evidence="4">The sequence shown here is derived from an EMBL/GenBank/DDBJ whole genome shotgun (WGS) entry which is preliminary data.</text>
</comment>
<reference evidence="4 5" key="1">
    <citation type="journal article" date="2020" name="Genome Biol. Evol.">
        <title>Comparative genomics of Sclerotiniaceae.</title>
        <authorList>
            <person name="Valero Jimenez C.A."/>
            <person name="Steentjes M."/>
            <person name="Scholten O.E."/>
            <person name="Van Kan J.A.L."/>
        </authorList>
    </citation>
    <scope>NUCLEOTIDE SEQUENCE [LARGE SCALE GENOMIC DNA]</scope>
    <source>
        <strain evidence="4 5">MUCL 94</strain>
    </source>
</reference>
<evidence type="ECO:0000256" key="1">
    <source>
        <dbReference type="ARBA" id="ARBA00023002"/>
    </source>
</evidence>
<organism evidence="4 5">
    <name type="scientific">Botrytis byssoidea</name>
    <dbReference type="NCBI Taxonomy" id="139641"/>
    <lineage>
        <taxon>Eukaryota</taxon>
        <taxon>Fungi</taxon>
        <taxon>Dikarya</taxon>
        <taxon>Ascomycota</taxon>
        <taxon>Pezizomycotina</taxon>
        <taxon>Leotiomycetes</taxon>
        <taxon>Helotiales</taxon>
        <taxon>Sclerotiniaceae</taxon>
        <taxon>Botrytis</taxon>
    </lineage>
</organism>
<evidence type="ECO:0000313" key="4">
    <source>
        <dbReference type="EMBL" id="KAF7920230.1"/>
    </source>
</evidence>
<dbReference type="InterPro" id="IPR036812">
    <property type="entry name" value="NAD(P)_OxRdtase_dom_sf"/>
</dbReference>
<dbReference type="InterPro" id="IPR020471">
    <property type="entry name" value="AKR"/>
</dbReference>
<dbReference type="EMBL" id="RCSW01000038">
    <property type="protein sequence ID" value="KAF7920230.1"/>
    <property type="molecule type" value="Genomic_DNA"/>
</dbReference>
<dbReference type="Pfam" id="PF00248">
    <property type="entry name" value="Aldo_ket_red"/>
    <property type="match status" value="1"/>
</dbReference>
<dbReference type="SUPFAM" id="SSF51430">
    <property type="entry name" value="NAD(P)-linked oxidoreductase"/>
    <property type="match status" value="1"/>
</dbReference>